<evidence type="ECO:0000313" key="3">
    <source>
        <dbReference type="Proteomes" id="UP001407405"/>
    </source>
</evidence>
<proteinExistence type="predicted"/>
<dbReference type="Proteomes" id="UP001407405">
    <property type="component" value="Unassembled WGS sequence"/>
</dbReference>
<feature type="domain" description="DUF6997" evidence="1">
    <location>
        <begin position="108"/>
        <end position="237"/>
    </location>
</feature>
<dbReference type="Pfam" id="PF22518">
    <property type="entry name" value="DUF6997"/>
    <property type="match status" value="1"/>
</dbReference>
<organism evidence="2 3">
    <name type="scientific">Anoxynatronum sibiricum</name>
    <dbReference type="NCBI Taxonomy" id="210623"/>
    <lineage>
        <taxon>Bacteria</taxon>
        <taxon>Bacillati</taxon>
        <taxon>Bacillota</taxon>
        <taxon>Clostridia</taxon>
        <taxon>Eubacteriales</taxon>
        <taxon>Clostridiaceae</taxon>
        <taxon>Anoxynatronum</taxon>
    </lineage>
</organism>
<reference evidence="2 3" key="1">
    <citation type="submission" date="2024-04" db="EMBL/GenBank/DDBJ databases">
        <title>Genome sequencing and metabolic network reconstruction of aminoacids and betaine degradation by Anoxynatronum sibiricum.</title>
        <authorList>
            <person name="Detkova E.N."/>
            <person name="Boltjanskaja Y.V."/>
            <person name="Mardanov A.V."/>
            <person name="Kevbrin V."/>
        </authorList>
    </citation>
    <scope>NUCLEOTIDE SEQUENCE [LARGE SCALE GENOMIC DNA]</scope>
    <source>
        <strain evidence="2 3">Z-7981</strain>
    </source>
</reference>
<evidence type="ECO:0000259" key="1">
    <source>
        <dbReference type="Pfam" id="PF22518"/>
    </source>
</evidence>
<dbReference type="RefSeq" id="WP_343186719.1">
    <property type="nucleotide sequence ID" value="NZ_JBCITM010000016.1"/>
</dbReference>
<gene>
    <name evidence="2" type="ORF">AAIG11_13140</name>
</gene>
<dbReference type="EMBL" id="JBCITM010000016">
    <property type="protein sequence ID" value="MEN1761431.1"/>
    <property type="molecule type" value="Genomic_DNA"/>
</dbReference>
<protein>
    <recommendedName>
        <fullName evidence="1">DUF6997 domain-containing protein</fullName>
    </recommendedName>
</protein>
<dbReference type="InterPro" id="IPR054266">
    <property type="entry name" value="DUF6997"/>
</dbReference>
<keyword evidence="3" id="KW-1185">Reference proteome</keyword>
<evidence type="ECO:0000313" key="2">
    <source>
        <dbReference type="EMBL" id="MEN1761431.1"/>
    </source>
</evidence>
<accession>A0ABU9VW95</accession>
<name>A0ABU9VW95_9CLOT</name>
<sequence>MWSHALIHLTDCNVGTYGPESFQDYLLRNKLGRKPTAPSISIDCYEKLPKQLRDNDTMVLRLGASNHGTGTQFILAKVKDRLKDFFLVNDEVFRMSQPDIFHPKKNLNSLKGYKIMPVLSETSLVNLALTSGLLSEALSFDVKMVPGAPTTGKSTFSFKFKVHSLIKQVFEHRNGQVEIDALFVEKRKGRDTLFIIEAKSGATIRSLSKHKLVYPILSVASHVSPHVDIVPIYMQVFKERDEYFYNILNFPTSF</sequence>
<comment type="caution">
    <text evidence="2">The sequence shown here is derived from an EMBL/GenBank/DDBJ whole genome shotgun (WGS) entry which is preliminary data.</text>
</comment>